<dbReference type="PATRIC" id="fig|582515.4.peg.2580"/>
<dbReference type="PANTHER" id="PTHR42749">
    <property type="entry name" value="CELL SHAPE-DETERMINING PROTEIN MREB"/>
    <property type="match status" value="1"/>
</dbReference>
<organism evidence="1 2">
    <name type="scientific">Rubidibacter lacunae KORDI 51-2</name>
    <dbReference type="NCBI Taxonomy" id="582515"/>
    <lineage>
        <taxon>Bacteria</taxon>
        <taxon>Bacillati</taxon>
        <taxon>Cyanobacteriota</taxon>
        <taxon>Cyanophyceae</taxon>
        <taxon>Oscillatoriophycideae</taxon>
        <taxon>Chroococcales</taxon>
        <taxon>Aphanothecaceae</taxon>
        <taxon>Rubidibacter</taxon>
    </lineage>
</organism>
<gene>
    <name evidence="1" type="ORF">KR51_00022930</name>
</gene>
<dbReference type="OrthoDB" id="1044663at2"/>
<accession>U5DHE5</accession>
<dbReference type="STRING" id="582515.KR51_00022930"/>
<keyword evidence="2" id="KW-1185">Reference proteome</keyword>
<dbReference type="InterPro" id="IPR043129">
    <property type="entry name" value="ATPase_NBD"/>
</dbReference>
<dbReference type="eggNOG" id="COG0443">
    <property type="taxonomic scope" value="Bacteria"/>
</dbReference>
<dbReference type="RefSeq" id="WP_022607454.1">
    <property type="nucleotide sequence ID" value="NZ_ASSJ01000055.1"/>
</dbReference>
<sequence>MSEENIVKVIGFDLGHGEFSLTEVSMQLGQEPQTIEINNKASQITAVGKNKDGKTIIGNSAIMQRDMQSFDICFKQNPLTSSESNKRSIHDFVKAVYKKLIEGRYVEDPSNTYFFVGCPSGWQAEAVRDYQMMMIEAMLKNVTIVRESRAALMHAKEIKKIRPSELTKSVLVIDIGSSTTDFTWVINENDNPIDYGKNLGASLIDKAIFERTLNAHAQRAELEVIFKQYPVYLRRCEFACRINKEVYFQNPDAYAYGDTDVTAAYEHVQRMYEFMPKVNGPIMEEILNESMQELGGKSWKSTFRDHLRAVKQELEYRQIEPSKILLTGGASRMDFITTICDNIFPDSPWIRDVEPEFAIARGLARWGRIDINTKSFSNEANQILDRDLSGIVEKHIETLLENQAKKIAAGAVNKGLKPLLIQWRDNEISTLEELESKVNQEIEDWLNGVEASDIITSELNNWLPIVSKEVEDRLSDLYEEYALSRAALGITKFQLNPKTEEISSSIFIKEAVIDIDTQTYTHGVGTGAALGGALGAIGGGGVVALITAEILAGPVGWAALGVGLLGAALGASANAKTVTQVTKQERRDLSEQDIDEEVKKQREHLSQELQKRFSVDSELKKQLLQKMSRVLEDAIKEKVDKARLLIASDDI</sequence>
<evidence type="ECO:0000313" key="2">
    <source>
        <dbReference type="Proteomes" id="UP000016960"/>
    </source>
</evidence>
<dbReference type="EMBL" id="ASSJ01000055">
    <property type="protein sequence ID" value="ERN41036.1"/>
    <property type="molecule type" value="Genomic_DNA"/>
</dbReference>
<proteinExistence type="predicted"/>
<dbReference type="CDD" id="cd10170">
    <property type="entry name" value="ASKHA_NBD_HSP70"/>
    <property type="match status" value="1"/>
</dbReference>
<name>U5DHE5_9CHRO</name>
<evidence type="ECO:0000313" key="1">
    <source>
        <dbReference type="EMBL" id="ERN41036.1"/>
    </source>
</evidence>
<dbReference type="Proteomes" id="UP000016960">
    <property type="component" value="Unassembled WGS sequence"/>
</dbReference>
<comment type="caution">
    <text evidence="1">The sequence shown here is derived from an EMBL/GenBank/DDBJ whole genome shotgun (WGS) entry which is preliminary data.</text>
</comment>
<dbReference type="Gene3D" id="3.90.640.10">
    <property type="entry name" value="Actin, Chain A, domain 4"/>
    <property type="match status" value="1"/>
</dbReference>
<dbReference type="AlphaFoldDB" id="U5DHE5"/>
<dbReference type="PANTHER" id="PTHR42749:SF1">
    <property type="entry name" value="CELL SHAPE-DETERMINING PROTEIN MREB"/>
    <property type="match status" value="1"/>
</dbReference>
<dbReference type="Gene3D" id="3.30.420.40">
    <property type="match status" value="2"/>
</dbReference>
<protein>
    <submittedName>
        <fullName evidence="1">Uncharacterized protein</fullName>
    </submittedName>
</protein>
<reference evidence="1 2" key="1">
    <citation type="submission" date="2013-05" db="EMBL/GenBank/DDBJ databases">
        <title>Draft genome sequence of Rubidibacter lacunae KORDI 51-2.</title>
        <authorList>
            <person name="Choi D.H."/>
            <person name="Noh J.H."/>
            <person name="Kwon K.-K."/>
            <person name="Lee J.-H."/>
            <person name="Ryu J.-Y."/>
        </authorList>
    </citation>
    <scope>NUCLEOTIDE SEQUENCE [LARGE SCALE GENOMIC DNA]</scope>
    <source>
        <strain evidence="1 2">KORDI 51-2</strain>
    </source>
</reference>
<dbReference type="InParanoid" id="U5DHE5"/>
<dbReference type="SUPFAM" id="SSF53067">
    <property type="entry name" value="Actin-like ATPase domain"/>
    <property type="match status" value="1"/>
</dbReference>